<gene>
    <name evidence="1" type="ORF">yc1106_09320</name>
</gene>
<dbReference type="AlphaFoldDB" id="A0A9Q8ZEV8"/>
<dbReference type="VEuPathDB" id="FungiDB:yc1106_09320"/>
<evidence type="ECO:0000313" key="1">
    <source>
        <dbReference type="EMBL" id="USP82046.1"/>
    </source>
</evidence>
<evidence type="ECO:0000313" key="2">
    <source>
        <dbReference type="Proteomes" id="UP001056012"/>
    </source>
</evidence>
<dbReference type="EMBL" id="CP089280">
    <property type="protein sequence ID" value="USP82046.1"/>
    <property type="molecule type" value="Genomic_DNA"/>
</dbReference>
<name>A0A9Q8ZEV8_CURCL</name>
<dbReference type="Proteomes" id="UP001056012">
    <property type="component" value="Chromosome 7"/>
</dbReference>
<protein>
    <submittedName>
        <fullName evidence="1">Uncharacterized protein</fullName>
    </submittedName>
</protein>
<accession>A0A9Q8ZEV8</accession>
<keyword evidence="2" id="KW-1185">Reference proteome</keyword>
<sequence>MENVFPDPVHQQIFSHINPRRGELPIHVIETIAGNIAFLVKYTAGYKVLPSQVSISIIDRRGPDNSELGHKAIVCIHSAPGKFKVVVAKEVMWGQNVIIGLSEKVDRVVREIVFREGNEGYGDL</sequence>
<dbReference type="OrthoDB" id="3660474at2759"/>
<reference evidence="1" key="1">
    <citation type="submission" date="2021-12" db="EMBL/GenBank/DDBJ databases">
        <title>Curvularia clavata genome.</title>
        <authorList>
            <person name="Cao Y."/>
        </authorList>
    </citation>
    <scope>NUCLEOTIDE SEQUENCE</scope>
    <source>
        <strain evidence="1">Yc1106</strain>
    </source>
</reference>
<organism evidence="1 2">
    <name type="scientific">Curvularia clavata</name>
    <dbReference type="NCBI Taxonomy" id="95742"/>
    <lineage>
        <taxon>Eukaryota</taxon>
        <taxon>Fungi</taxon>
        <taxon>Dikarya</taxon>
        <taxon>Ascomycota</taxon>
        <taxon>Pezizomycotina</taxon>
        <taxon>Dothideomycetes</taxon>
        <taxon>Pleosporomycetidae</taxon>
        <taxon>Pleosporales</taxon>
        <taxon>Pleosporineae</taxon>
        <taxon>Pleosporaceae</taxon>
        <taxon>Curvularia</taxon>
    </lineage>
</organism>
<proteinExistence type="predicted"/>